<gene>
    <name evidence="1" type="ORF">DDZ16_13770</name>
</gene>
<organism evidence="1 2">
    <name type="scientific">Marinilabilia rubra</name>
    <dbReference type="NCBI Taxonomy" id="2162893"/>
    <lineage>
        <taxon>Bacteria</taxon>
        <taxon>Pseudomonadati</taxon>
        <taxon>Bacteroidota</taxon>
        <taxon>Bacteroidia</taxon>
        <taxon>Marinilabiliales</taxon>
        <taxon>Marinilabiliaceae</taxon>
        <taxon>Marinilabilia</taxon>
    </lineage>
</organism>
<name>A0A2U2B6Y0_9BACT</name>
<keyword evidence="2" id="KW-1185">Reference proteome</keyword>
<accession>A0A2U2B6Y0</accession>
<dbReference type="SUPFAM" id="SSF63829">
    <property type="entry name" value="Calcium-dependent phosphotriesterase"/>
    <property type="match status" value="1"/>
</dbReference>
<protein>
    <recommendedName>
        <fullName evidence="3">Delta-60 repeat domain-containing protein</fullName>
    </recommendedName>
</protein>
<reference evidence="1 2" key="1">
    <citation type="submission" date="2018-05" db="EMBL/GenBank/DDBJ databases">
        <title>Marinilabilia rubrum sp. nov., isolated from saltern sediment.</title>
        <authorList>
            <person name="Zhang R."/>
        </authorList>
    </citation>
    <scope>NUCLEOTIDE SEQUENCE [LARGE SCALE GENOMIC DNA]</scope>
    <source>
        <strain evidence="1 2">WTE16</strain>
    </source>
</reference>
<dbReference type="EMBL" id="QEWP01000011">
    <property type="protein sequence ID" value="PWD98802.1"/>
    <property type="molecule type" value="Genomic_DNA"/>
</dbReference>
<sequence>MPIEVIDGFKVSKNVPVDTQRTVVATLEDRDAIDLAVRYEGMETRVLTTKTKYVLEGGITNNHWKPVLEDELNALVSPLEVRLPDSQDRLLALDQDIELSIPENNMGIKDLSLINVFGQEKPVLSNFAFAAGSILMVPEGLHKISGTIVGAAGTALFSRKNLGRRYLNKGSKGFNLTSSFNPSVAAIEADYTDDPDHPRIWLLCSAVDYLGTKITDRLLLLDHDGALIRSDFGGYFTGYMKKVEMTPDHSGLIVLGNIDNAEFKHICKIDRQGNLDPGFLKCTVGFAGSSGASIFPNYFRLSPDGKIYVWGASMVSYEGQPFTGFLARLNADGTLDNTFSFLGASSQSAPIGVLVQEDLKVVVHYLSKTRINGDTVSRYCIRLNPDGTTDPTFTAGLMDLAYYGMAIQPDGKFLVAGGSNIGTNGQSQIWRLNQDGSVDDSFITDFSLGSAVHNSNGGRLFPTPDGKILASTNGVTPLTHDREDFTNSLFRMNDNGSFDRSFQPPVITTSNGSKGTGYCLKPMNDGSFLFGGSFVKCNGESKAALVKLNYNGFNR</sequence>
<dbReference type="RefSeq" id="WP_109265063.1">
    <property type="nucleotide sequence ID" value="NZ_QEWP01000011.1"/>
</dbReference>
<dbReference type="InterPro" id="IPR013431">
    <property type="entry name" value="Delta_60_rpt"/>
</dbReference>
<dbReference type="AlphaFoldDB" id="A0A2U2B6Y0"/>
<proteinExistence type="predicted"/>
<dbReference type="OrthoDB" id="9805017at2"/>
<dbReference type="Proteomes" id="UP000244956">
    <property type="component" value="Unassembled WGS sequence"/>
</dbReference>
<dbReference type="Pfam" id="PF17164">
    <property type="entry name" value="DUF5122"/>
    <property type="match status" value="3"/>
</dbReference>
<dbReference type="Gene3D" id="2.80.10.50">
    <property type="match status" value="2"/>
</dbReference>
<evidence type="ECO:0000313" key="2">
    <source>
        <dbReference type="Proteomes" id="UP000244956"/>
    </source>
</evidence>
<evidence type="ECO:0008006" key="3">
    <source>
        <dbReference type="Google" id="ProtNLM"/>
    </source>
</evidence>
<dbReference type="NCBIfam" id="TIGR02608">
    <property type="entry name" value="delta_60_rpt"/>
    <property type="match status" value="3"/>
</dbReference>
<comment type="caution">
    <text evidence="1">The sequence shown here is derived from an EMBL/GenBank/DDBJ whole genome shotgun (WGS) entry which is preliminary data.</text>
</comment>
<evidence type="ECO:0000313" key="1">
    <source>
        <dbReference type="EMBL" id="PWD98802.1"/>
    </source>
</evidence>